<accession>A0A2A9NMA7</accession>
<evidence type="ECO:0000313" key="1">
    <source>
        <dbReference type="EMBL" id="PFH49451.1"/>
    </source>
</evidence>
<name>A0A2A9NMA7_9AGAR</name>
<organism evidence="1 2">
    <name type="scientific">Amanita thiersii Skay4041</name>
    <dbReference type="NCBI Taxonomy" id="703135"/>
    <lineage>
        <taxon>Eukaryota</taxon>
        <taxon>Fungi</taxon>
        <taxon>Dikarya</taxon>
        <taxon>Basidiomycota</taxon>
        <taxon>Agaricomycotina</taxon>
        <taxon>Agaricomycetes</taxon>
        <taxon>Agaricomycetidae</taxon>
        <taxon>Agaricales</taxon>
        <taxon>Pluteineae</taxon>
        <taxon>Amanitaceae</taxon>
        <taxon>Amanita</taxon>
    </lineage>
</organism>
<dbReference type="Proteomes" id="UP000242287">
    <property type="component" value="Unassembled WGS sequence"/>
</dbReference>
<sequence>MVVVVVTTLYSHLDQTRPDHEGDIFTANAAWRKKERAIEGPLDPISLTQVVSTKSASTPVFFLSFEYPHRPLSGH</sequence>
<evidence type="ECO:0000313" key="2">
    <source>
        <dbReference type="Proteomes" id="UP000242287"/>
    </source>
</evidence>
<protein>
    <submittedName>
        <fullName evidence="1">Uncharacterized protein</fullName>
    </submittedName>
</protein>
<proteinExistence type="predicted"/>
<dbReference type="AlphaFoldDB" id="A0A2A9NMA7"/>
<keyword evidence="2" id="KW-1185">Reference proteome</keyword>
<gene>
    <name evidence="1" type="ORF">AMATHDRAFT_63211</name>
</gene>
<reference evidence="1 2" key="1">
    <citation type="submission" date="2014-02" db="EMBL/GenBank/DDBJ databases">
        <title>Transposable element dynamics among asymbiotic and ectomycorrhizal Amanita fungi.</title>
        <authorList>
            <consortium name="DOE Joint Genome Institute"/>
            <person name="Hess J."/>
            <person name="Skrede I."/>
            <person name="Wolfe B."/>
            <person name="LaButti K."/>
            <person name="Ohm R.A."/>
            <person name="Grigoriev I.V."/>
            <person name="Pringle A."/>
        </authorList>
    </citation>
    <scope>NUCLEOTIDE SEQUENCE [LARGE SCALE GENOMIC DNA]</scope>
    <source>
        <strain evidence="1 2">SKay4041</strain>
    </source>
</reference>
<dbReference type="EMBL" id="KZ302029">
    <property type="protein sequence ID" value="PFH49451.1"/>
    <property type="molecule type" value="Genomic_DNA"/>
</dbReference>